<feature type="domain" description="Beta-lactamase class A catalytic" evidence="1">
    <location>
        <begin position="24"/>
        <end position="235"/>
    </location>
</feature>
<dbReference type="GO" id="GO:0008800">
    <property type="term" value="F:beta-lactamase activity"/>
    <property type="evidence" value="ECO:0007669"/>
    <property type="project" value="InterPro"/>
</dbReference>
<dbReference type="InterPro" id="IPR000871">
    <property type="entry name" value="Beta-lactam_class-A"/>
</dbReference>
<dbReference type="PIR" id="A96923">
    <property type="entry name" value="A96923"/>
</dbReference>
<dbReference type="SUPFAM" id="SSF56601">
    <property type="entry name" value="beta-lactamase/transpeptidase-like"/>
    <property type="match status" value="1"/>
</dbReference>
<evidence type="ECO:0000313" key="3">
    <source>
        <dbReference type="Proteomes" id="UP000000814"/>
    </source>
</evidence>
<dbReference type="EMBL" id="AE001437">
    <property type="protein sequence ID" value="AAK78172.1"/>
    <property type="molecule type" value="Genomic_DNA"/>
</dbReference>
<dbReference type="GeneID" id="44996682"/>
<dbReference type="STRING" id="272562.CA_C0190"/>
<dbReference type="Gene3D" id="3.40.710.10">
    <property type="entry name" value="DD-peptidase/beta-lactamase superfamily"/>
    <property type="match status" value="1"/>
</dbReference>
<dbReference type="RefSeq" id="WP_010963514.1">
    <property type="nucleotide sequence ID" value="NC_003030.1"/>
</dbReference>
<dbReference type="GO" id="GO:0030655">
    <property type="term" value="P:beta-lactam antibiotic catabolic process"/>
    <property type="evidence" value="ECO:0007669"/>
    <property type="project" value="InterPro"/>
</dbReference>
<reference evidence="2 3" key="1">
    <citation type="journal article" date="2001" name="J. Bacteriol.">
        <title>Genome sequence and comparative analysis of the solvent-producing bacterium Clostridium acetobutylicum.</title>
        <authorList>
            <person name="Nolling J."/>
            <person name="Breton G."/>
            <person name="Omelchenko M.V."/>
            <person name="Makarova K.S."/>
            <person name="Zeng Q."/>
            <person name="Gibson R."/>
            <person name="Lee H.M."/>
            <person name="Dubois J."/>
            <person name="Qiu D."/>
            <person name="Hitti J."/>
            <person name="Wolf Y.I."/>
            <person name="Tatusov R.L."/>
            <person name="Sabathe F."/>
            <person name="Doucette-Stamm L."/>
            <person name="Soucaille P."/>
            <person name="Daly M.J."/>
            <person name="Bennett G.N."/>
            <person name="Koonin E.V."/>
            <person name="Smith D.R."/>
        </authorList>
    </citation>
    <scope>NUCLEOTIDE SEQUENCE [LARGE SCALE GENOMIC DNA]</scope>
    <source>
        <strain evidence="3">ATCC 824 / DSM 792 / JCM 1419 / LMG 5710 / VKM B-1787</strain>
    </source>
</reference>
<dbReference type="Pfam" id="PF13354">
    <property type="entry name" value="Beta-lactamase2"/>
    <property type="match status" value="1"/>
</dbReference>
<dbReference type="InterPro" id="IPR012338">
    <property type="entry name" value="Beta-lactam/transpept-like"/>
</dbReference>
<evidence type="ECO:0000259" key="1">
    <source>
        <dbReference type="Pfam" id="PF13354"/>
    </source>
</evidence>
<dbReference type="KEGG" id="cac:CA_C0190"/>
<keyword evidence="3" id="KW-1185">Reference proteome</keyword>
<dbReference type="HOGENOM" id="CLU_031960_9_2_9"/>
<evidence type="ECO:0000313" key="2">
    <source>
        <dbReference type="EMBL" id="AAK78172.1"/>
    </source>
</evidence>
<proteinExistence type="predicted"/>
<sequence length="260" mass="29530">MYNINILKKTIENLITSNKEDISLVFLDLKKPSNHIYIKENEVFPSASTIKVLIMAEALNEVLSGNHALEEKIEIKSSDKVNYSIVTCLTNKIYPLIDLLTLMIISSDNTASNILIDLLTMDSINNYGKKIGLKTTLLRRKMMDSNAAKEGRENITTAFDMLTLFSKIYNKKILSPDMCDLMLKILSNNTDCEVLLRYLCDDIRCAHKTGDLPHLNHDIGIFRTENAEYILGVFVRSVQFNYEAKDTIGKISKEIHDFIA</sequence>
<gene>
    <name evidence="2" type="ordered locus">CA_C0190</name>
</gene>
<organism evidence="2 3">
    <name type="scientific">Clostridium acetobutylicum (strain ATCC 824 / DSM 792 / JCM 1419 / IAM 19013 / LMG 5710 / NBRC 13948 / NRRL B-527 / VKM B-1787 / 2291 / W)</name>
    <dbReference type="NCBI Taxonomy" id="272562"/>
    <lineage>
        <taxon>Bacteria</taxon>
        <taxon>Bacillati</taxon>
        <taxon>Bacillota</taxon>
        <taxon>Clostridia</taxon>
        <taxon>Eubacteriales</taxon>
        <taxon>Clostridiaceae</taxon>
        <taxon>Clostridium</taxon>
    </lineage>
</organism>
<name>Q97MK6_CLOAB</name>
<dbReference type="PANTHER" id="PTHR35333:SF3">
    <property type="entry name" value="BETA-LACTAMASE-TYPE TRANSPEPTIDASE FOLD CONTAINING PROTEIN"/>
    <property type="match status" value="1"/>
</dbReference>
<protein>
    <submittedName>
        <fullName evidence="2">Beta-lactamase</fullName>
    </submittedName>
</protein>
<dbReference type="PATRIC" id="fig|272562.8.peg.376"/>
<dbReference type="OrthoDB" id="9775096at2"/>
<dbReference type="AlphaFoldDB" id="Q97MK6"/>
<dbReference type="InterPro" id="IPR045155">
    <property type="entry name" value="Beta-lactam_cat"/>
</dbReference>
<dbReference type="PANTHER" id="PTHR35333">
    <property type="entry name" value="BETA-LACTAMASE"/>
    <property type="match status" value="1"/>
</dbReference>
<accession>Q97MK6</accession>
<dbReference type="GO" id="GO:0046677">
    <property type="term" value="P:response to antibiotic"/>
    <property type="evidence" value="ECO:0007669"/>
    <property type="project" value="InterPro"/>
</dbReference>
<dbReference type="eggNOG" id="COG2367">
    <property type="taxonomic scope" value="Bacteria"/>
</dbReference>
<dbReference type="Proteomes" id="UP000000814">
    <property type="component" value="Chromosome"/>
</dbReference>